<accession>A0AAV7NIL3</accession>
<protein>
    <submittedName>
        <fullName evidence="1">Uncharacterized protein</fullName>
    </submittedName>
</protein>
<comment type="caution">
    <text evidence="1">The sequence shown here is derived from an EMBL/GenBank/DDBJ whole genome shotgun (WGS) entry which is preliminary data.</text>
</comment>
<evidence type="ECO:0000313" key="2">
    <source>
        <dbReference type="Proteomes" id="UP001066276"/>
    </source>
</evidence>
<reference evidence="1" key="1">
    <citation type="journal article" date="2022" name="bioRxiv">
        <title>Sequencing and chromosome-scale assembly of the giantPleurodeles waltlgenome.</title>
        <authorList>
            <person name="Brown T."/>
            <person name="Elewa A."/>
            <person name="Iarovenko S."/>
            <person name="Subramanian E."/>
            <person name="Araus A.J."/>
            <person name="Petzold A."/>
            <person name="Susuki M."/>
            <person name="Suzuki K.-i.T."/>
            <person name="Hayashi T."/>
            <person name="Toyoda A."/>
            <person name="Oliveira C."/>
            <person name="Osipova E."/>
            <person name="Leigh N.D."/>
            <person name="Simon A."/>
            <person name="Yun M.H."/>
        </authorList>
    </citation>
    <scope>NUCLEOTIDE SEQUENCE</scope>
    <source>
        <strain evidence="1">20211129_DDA</strain>
        <tissue evidence="1">Liver</tissue>
    </source>
</reference>
<keyword evidence="2" id="KW-1185">Reference proteome</keyword>
<evidence type="ECO:0000313" key="1">
    <source>
        <dbReference type="EMBL" id="KAJ1114452.1"/>
    </source>
</evidence>
<dbReference type="EMBL" id="JANPWB010000012">
    <property type="protein sequence ID" value="KAJ1114452.1"/>
    <property type="molecule type" value="Genomic_DNA"/>
</dbReference>
<dbReference type="AlphaFoldDB" id="A0AAV7NIL3"/>
<name>A0AAV7NIL3_PLEWA</name>
<proteinExistence type="predicted"/>
<gene>
    <name evidence="1" type="ORF">NDU88_002689</name>
</gene>
<dbReference type="Proteomes" id="UP001066276">
    <property type="component" value="Chromosome 8"/>
</dbReference>
<sequence length="76" mass="8002">MSTAWSVAAALMCPGPVDEHARRTSTAWLAAEEGRFFTCGAASLVASVVSELCAAGPDTVARNARSLINTPTQFRF</sequence>
<organism evidence="1 2">
    <name type="scientific">Pleurodeles waltl</name>
    <name type="common">Iberian ribbed newt</name>
    <dbReference type="NCBI Taxonomy" id="8319"/>
    <lineage>
        <taxon>Eukaryota</taxon>
        <taxon>Metazoa</taxon>
        <taxon>Chordata</taxon>
        <taxon>Craniata</taxon>
        <taxon>Vertebrata</taxon>
        <taxon>Euteleostomi</taxon>
        <taxon>Amphibia</taxon>
        <taxon>Batrachia</taxon>
        <taxon>Caudata</taxon>
        <taxon>Salamandroidea</taxon>
        <taxon>Salamandridae</taxon>
        <taxon>Pleurodelinae</taxon>
        <taxon>Pleurodeles</taxon>
    </lineage>
</organism>